<reference evidence="3" key="1">
    <citation type="submission" date="2015-05" db="EMBL/GenBank/DDBJ databases">
        <authorList>
            <person name="Fogelqvist Johan"/>
        </authorList>
    </citation>
    <scope>NUCLEOTIDE SEQUENCE [LARGE SCALE GENOMIC DNA]</scope>
</reference>
<dbReference type="EMBL" id="CVQI01012714">
    <property type="protein sequence ID" value="CRK22106.1"/>
    <property type="molecule type" value="Genomic_DNA"/>
</dbReference>
<organism evidence="2 3">
    <name type="scientific">Verticillium longisporum</name>
    <name type="common">Verticillium dahliae var. longisporum</name>
    <dbReference type="NCBI Taxonomy" id="100787"/>
    <lineage>
        <taxon>Eukaryota</taxon>
        <taxon>Fungi</taxon>
        <taxon>Dikarya</taxon>
        <taxon>Ascomycota</taxon>
        <taxon>Pezizomycotina</taxon>
        <taxon>Sordariomycetes</taxon>
        <taxon>Hypocreomycetidae</taxon>
        <taxon>Glomerellales</taxon>
        <taxon>Plectosphaerellaceae</taxon>
        <taxon>Verticillium</taxon>
    </lineage>
</organism>
<gene>
    <name evidence="2" type="ORF">BN1723_017971</name>
</gene>
<name>A0A0G4LJ99_VERLO</name>
<evidence type="ECO:0000313" key="2">
    <source>
        <dbReference type="EMBL" id="CRK22106.1"/>
    </source>
</evidence>
<evidence type="ECO:0000256" key="1">
    <source>
        <dbReference type="SAM" id="MobiDB-lite"/>
    </source>
</evidence>
<evidence type="ECO:0000313" key="3">
    <source>
        <dbReference type="Proteomes" id="UP000045706"/>
    </source>
</evidence>
<feature type="compositionally biased region" description="Polar residues" evidence="1">
    <location>
        <begin position="1"/>
        <end position="18"/>
    </location>
</feature>
<dbReference type="Proteomes" id="UP000045706">
    <property type="component" value="Unassembled WGS sequence"/>
</dbReference>
<feature type="non-terminal residue" evidence="2">
    <location>
        <position position="84"/>
    </location>
</feature>
<proteinExistence type="predicted"/>
<accession>A0A0G4LJ99</accession>
<dbReference type="AlphaFoldDB" id="A0A0G4LJ99"/>
<feature type="region of interest" description="Disordered" evidence="1">
    <location>
        <begin position="1"/>
        <end position="43"/>
    </location>
</feature>
<sequence>MRTAQRTAHSALKNQQWEPPQHHHHLAHSPRPAARRSLECPASKLSPASDIVMASAAPPIAVVDAPEEPPSDTSKLKTFIGILR</sequence>
<protein>
    <submittedName>
        <fullName evidence="2">Uncharacterized protein</fullName>
    </submittedName>
</protein>